<dbReference type="AlphaFoldDB" id="A0A1B4Y2P9"/>
<dbReference type="Pfam" id="PF00823">
    <property type="entry name" value="PPE"/>
    <property type="match status" value="1"/>
</dbReference>
<reference evidence="5 6" key="1">
    <citation type="submission" date="2016-08" db="EMBL/GenBank/DDBJ databases">
        <title>Complete genome sequence of Mycobacterium shinshuense, a subspecies of M. ulcerans.</title>
        <authorList>
            <person name="Yoshida M."/>
            <person name="Ogura Y."/>
            <person name="Hayashi T."/>
            <person name="Hoshino Y."/>
        </authorList>
    </citation>
    <scope>NUCLEOTIDE SEQUENCE [LARGE SCALE GENOMIC DNA]</scope>
    <source>
        <strain evidence="6">ATCC 33728</strain>
    </source>
</reference>
<feature type="region of interest" description="Disordered" evidence="2">
    <location>
        <begin position="330"/>
        <end position="361"/>
    </location>
</feature>
<comment type="similarity">
    <text evidence="1">Belongs to the mycobacterial PPE family.</text>
</comment>
<gene>
    <name evidence="5" type="ORF">SHTP_2176</name>
</gene>
<feature type="compositionally biased region" description="Low complexity" evidence="2">
    <location>
        <begin position="394"/>
        <end position="409"/>
    </location>
</feature>
<dbReference type="InterPro" id="IPR000030">
    <property type="entry name" value="PPE_dom"/>
</dbReference>
<name>A0A1B4Y2P9_MYCUL</name>
<keyword evidence="3" id="KW-0472">Membrane</keyword>
<dbReference type="Proteomes" id="UP000218067">
    <property type="component" value="Chromosome"/>
</dbReference>
<proteinExistence type="inferred from homology"/>
<evidence type="ECO:0000256" key="2">
    <source>
        <dbReference type="SAM" id="MobiDB-lite"/>
    </source>
</evidence>
<feature type="transmembrane region" description="Helical" evidence="3">
    <location>
        <begin position="240"/>
        <end position="263"/>
    </location>
</feature>
<keyword evidence="3" id="KW-0812">Transmembrane</keyword>
<dbReference type="GeneID" id="93436793"/>
<dbReference type="SUPFAM" id="SSF140459">
    <property type="entry name" value="PE/PPE dimer-like"/>
    <property type="match status" value="1"/>
</dbReference>
<dbReference type="PANTHER" id="PTHR46766:SF1">
    <property type="entry name" value="GLUTAMINE-RICH PROTEIN 2"/>
    <property type="match status" value="1"/>
</dbReference>
<evidence type="ECO:0000256" key="3">
    <source>
        <dbReference type="SAM" id="Phobius"/>
    </source>
</evidence>
<organism evidence="5 6">
    <name type="scientific">Mycobacterium ulcerans subsp. shinshuense</name>
    <dbReference type="NCBI Taxonomy" id="1124626"/>
    <lineage>
        <taxon>Bacteria</taxon>
        <taxon>Bacillati</taxon>
        <taxon>Actinomycetota</taxon>
        <taxon>Actinomycetes</taxon>
        <taxon>Mycobacteriales</taxon>
        <taxon>Mycobacteriaceae</taxon>
        <taxon>Mycobacterium</taxon>
        <taxon>Mycobacterium ulcerans group</taxon>
    </lineage>
</organism>
<feature type="transmembrane region" description="Helical" evidence="3">
    <location>
        <begin position="298"/>
        <end position="320"/>
    </location>
</feature>
<dbReference type="EMBL" id="AP017624">
    <property type="protein sequence ID" value="BAV41337.1"/>
    <property type="molecule type" value="Genomic_DNA"/>
</dbReference>
<evidence type="ECO:0000313" key="5">
    <source>
        <dbReference type="EMBL" id="BAV41337.1"/>
    </source>
</evidence>
<accession>A0A1B4Y2P9</accession>
<keyword evidence="3" id="KW-1133">Transmembrane helix</keyword>
<feature type="region of interest" description="Disordered" evidence="2">
    <location>
        <begin position="392"/>
        <end position="413"/>
    </location>
</feature>
<evidence type="ECO:0000256" key="1">
    <source>
        <dbReference type="ARBA" id="ARBA00010652"/>
    </source>
</evidence>
<dbReference type="PANTHER" id="PTHR46766">
    <property type="entry name" value="GLUTAMINE-RICH PROTEIN 2"/>
    <property type="match status" value="1"/>
</dbReference>
<feature type="transmembrane region" description="Helical" evidence="3">
    <location>
        <begin position="204"/>
        <end position="233"/>
    </location>
</feature>
<dbReference type="GO" id="GO:0052572">
    <property type="term" value="P:response to host immune response"/>
    <property type="evidence" value="ECO:0007669"/>
    <property type="project" value="TreeGrafter"/>
</dbReference>
<feature type="transmembrane region" description="Helical" evidence="3">
    <location>
        <begin position="269"/>
        <end position="291"/>
    </location>
</feature>
<evidence type="ECO:0000259" key="4">
    <source>
        <dbReference type="Pfam" id="PF00823"/>
    </source>
</evidence>
<feature type="domain" description="PPE" evidence="4">
    <location>
        <begin position="6"/>
        <end position="166"/>
    </location>
</feature>
<evidence type="ECO:0000313" key="6">
    <source>
        <dbReference type="Proteomes" id="UP000218067"/>
    </source>
</evidence>
<sequence length="428" mass="43961">MTASVWIAWPPEVLSSALWSGSGPGPLFTAAAAWGSLGAEYATAAEELAAELAGMQVGAWQGPGAESCMAAYLPYLQWLAQNSTVCGESAAQLEIVASAYISALAAMPTLTELAANHTTHAVLLGTNFFGINTIPIALNEADYVRMWVQAATTMGVYDAISAVALGSAPHNSPAPVILKDREMGPAGSAGSTAALGGTEVIGSIWSWIVGMLVWVWQGILEVAYLGIMVAFLFWEFFIPLLLSLLQGLLGLIGGLLSAIGGFLADWVPFLLGAVVALLWNYPLATLLLVLGSSALVPLGLGAAAAITLPVALPLGIGGYVNYREQSAPDFSGAESDTGTDRITSHPLDSDSATTDDSVDANPVEMMAPRHIPAEVAQPSREVATVAGFADTAGSPATASARSWSTSTASGIPMVPSTWATSAVGAGQQ</sequence>
<dbReference type="InterPro" id="IPR038332">
    <property type="entry name" value="PPE_sf"/>
</dbReference>
<protein>
    <submittedName>
        <fullName evidence="5">PPE family protein</fullName>
    </submittedName>
</protein>
<dbReference type="RefSeq" id="WP_096370632.1">
    <property type="nucleotide sequence ID" value="NZ_AP017624.1"/>
</dbReference>
<dbReference type="Gene3D" id="1.20.1260.20">
    <property type="entry name" value="PPE superfamily"/>
    <property type="match status" value="1"/>
</dbReference>